<evidence type="ECO:0000313" key="2">
    <source>
        <dbReference type="EMBL" id="KAF5793137.1"/>
    </source>
</evidence>
<dbReference type="EMBL" id="MNCJ02000324">
    <property type="protein sequence ID" value="KAF5793137.1"/>
    <property type="molecule type" value="Genomic_DNA"/>
</dbReference>
<dbReference type="EMBL" id="CM007904">
    <property type="protein sequence ID" value="OTF95768.1"/>
    <property type="molecule type" value="Genomic_DNA"/>
</dbReference>
<evidence type="ECO:0000313" key="4">
    <source>
        <dbReference type="Proteomes" id="UP000215914"/>
    </source>
</evidence>
<protein>
    <submittedName>
        <fullName evidence="3">Uncharacterized protein</fullName>
    </submittedName>
</protein>
<evidence type="ECO:0000256" key="1">
    <source>
        <dbReference type="SAM" id="SignalP"/>
    </source>
</evidence>
<keyword evidence="4" id="KW-1185">Reference proteome</keyword>
<dbReference type="Proteomes" id="UP000215914">
    <property type="component" value="Chromosome 15"/>
</dbReference>
<organism evidence="3 4">
    <name type="scientific">Helianthus annuus</name>
    <name type="common">Common sunflower</name>
    <dbReference type="NCBI Taxonomy" id="4232"/>
    <lineage>
        <taxon>Eukaryota</taxon>
        <taxon>Viridiplantae</taxon>
        <taxon>Streptophyta</taxon>
        <taxon>Embryophyta</taxon>
        <taxon>Tracheophyta</taxon>
        <taxon>Spermatophyta</taxon>
        <taxon>Magnoliopsida</taxon>
        <taxon>eudicotyledons</taxon>
        <taxon>Gunneridae</taxon>
        <taxon>Pentapetalae</taxon>
        <taxon>asterids</taxon>
        <taxon>campanulids</taxon>
        <taxon>Asterales</taxon>
        <taxon>Asteraceae</taxon>
        <taxon>Asteroideae</taxon>
        <taxon>Heliantheae alliance</taxon>
        <taxon>Heliantheae</taxon>
        <taxon>Helianthus</taxon>
    </lineage>
</organism>
<accession>A0A251SAS6</accession>
<reference evidence="2 4" key="1">
    <citation type="journal article" date="2017" name="Nature">
        <title>The sunflower genome provides insights into oil metabolism, flowering and Asterid evolution.</title>
        <authorList>
            <person name="Badouin H."/>
            <person name="Gouzy J."/>
            <person name="Grassa C.J."/>
            <person name="Murat F."/>
            <person name="Staton S.E."/>
            <person name="Cottret L."/>
            <person name="Lelandais-Briere C."/>
            <person name="Owens G.L."/>
            <person name="Carrere S."/>
            <person name="Mayjonade B."/>
            <person name="Legrand L."/>
            <person name="Gill N."/>
            <person name="Kane N.C."/>
            <person name="Bowers J.E."/>
            <person name="Hubner S."/>
            <person name="Bellec A."/>
            <person name="Berard A."/>
            <person name="Berges H."/>
            <person name="Blanchet N."/>
            <person name="Boniface M.C."/>
            <person name="Brunel D."/>
            <person name="Catrice O."/>
            <person name="Chaidir N."/>
            <person name="Claudel C."/>
            <person name="Donnadieu C."/>
            <person name="Faraut T."/>
            <person name="Fievet G."/>
            <person name="Helmstetter N."/>
            <person name="King M."/>
            <person name="Knapp S.J."/>
            <person name="Lai Z."/>
            <person name="Le Paslier M.C."/>
            <person name="Lippi Y."/>
            <person name="Lorenzon L."/>
            <person name="Mandel J.R."/>
            <person name="Marage G."/>
            <person name="Marchand G."/>
            <person name="Marquand E."/>
            <person name="Bret-Mestries E."/>
            <person name="Morien E."/>
            <person name="Nambeesan S."/>
            <person name="Nguyen T."/>
            <person name="Pegot-Espagnet P."/>
            <person name="Pouilly N."/>
            <person name="Raftis F."/>
            <person name="Sallet E."/>
            <person name="Schiex T."/>
            <person name="Thomas J."/>
            <person name="Vandecasteele C."/>
            <person name="Vares D."/>
            <person name="Vear F."/>
            <person name="Vautrin S."/>
            <person name="Crespi M."/>
            <person name="Mangin B."/>
            <person name="Burke J.M."/>
            <person name="Salse J."/>
            <person name="Munos S."/>
            <person name="Vincourt P."/>
            <person name="Rieseberg L.H."/>
            <person name="Langlade N.B."/>
        </authorList>
    </citation>
    <scope>NUCLEOTIDE SEQUENCE [LARGE SCALE GENOMIC DNA]</scope>
    <source>
        <strain evidence="4">cv. SF193</strain>
        <tissue evidence="2">Leaves</tissue>
    </source>
</reference>
<sequence>MNSTFTMVISYIFRFLFASVSSHDALPTFSTSHNFSTNNHSLPLNSSSFLLLKYLNPLSTHMQ</sequence>
<dbReference type="Gramene" id="mRNA:HanXRQr2_Chr09g0414071">
    <property type="protein sequence ID" value="CDS:HanXRQr2_Chr09g0414071.1"/>
    <property type="gene ID" value="HanXRQr2_Chr09g0414071"/>
</dbReference>
<feature type="chain" id="PRO_5041059585" evidence="1">
    <location>
        <begin position="23"/>
        <end position="63"/>
    </location>
</feature>
<keyword evidence="1" id="KW-0732">Signal</keyword>
<evidence type="ECO:0000313" key="3">
    <source>
        <dbReference type="EMBL" id="OTF95768.1"/>
    </source>
</evidence>
<name>A0A251SAS6_HELAN</name>
<dbReference type="InParanoid" id="A0A251SAS6"/>
<dbReference type="AlphaFoldDB" id="A0A251SAS6"/>
<reference evidence="2" key="3">
    <citation type="submission" date="2020-06" db="EMBL/GenBank/DDBJ databases">
        <title>Helianthus annuus Genome sequencing and assembly Release 2.</title>
        <authorList>
            <person name="Gouzy J."/>
            <person name="Langlade N."/>
            <person name="Munos S."/>
        </authorList>
    </citation>
    <scope>NUCLEOTIDE SEQUENCE</scope>
    <source>
        <tissue evidence="2">Leaves</tissue>
    </source>
</reference>
<proteinExistence type="predicted"/>
<reference evidence="3" key="2">
    <citation type="submission" date="2017-02" db="EMBL/GenBank/DDBJ databases">
        <title>Sunflower complete genome.</title>
        <authorList>
            <person name="Langlade N."/>
            <person name="Munos S."/>
        </authorList>
    </citation>
    <scope>NUCLEOTIDE SEQUENCE [LARGE SCALE GENOMIC DNA]</scope>
    <source>
        <tissue evidence="3">Leaves</tissue>
    </source>
</reference>
<gene>
    <name evidence="3" type="ORF">HannXRQ_Chr15g0486701</name>
    <name evidence="2" type="ORF">HanXRQr2_Chr09g0414071</name>
</gene>
<feature type="signal peptide" evidence="1">
    <location>
        <begin position="1"/>
        <end position="22"/>
    </location>
</feature>